<comment type="caution">
    <text evidence="3">The sequence shown here is derived from an EMBL/GenBank/DDBJ whole genome shotgun (WGS) entry which is preliminary data.</text>
</comment>
<dbReference type="Gene3D" id="2.60.120.260">
    <property type="entry name" value="Galactose-binding domain-like"/>
    <property type="match status" value="1"/>
</dbReference>
<evidence type="ECO:0000313" key="4">
    <source>
        <dbReference type="Proteomes" id="UP001498398"/>
    </source>
</evidence>
<dbReference type="PANTHER" id="PTHR13246:SF1">
    <property type="entry name" value="CYTOSOLIC ENDO-BETA-N-ACETYLGLUCOSAMINIDASE"/>
    <property type="match status" value="1"/>
</dbReference>
<reference evidence="3 4" key="1">
    <citation type="submission" date="2024-01" db="EMBL/GenBank/DDBJ databases">
        <title>A draft genome for the cacao thread blight pathogen Marasmiellus scandens.</title>
        <authorList>
            <person name="Baruah I.K."/>
            <person name="Leung J."/>
            <person name="Bukari Y."/>
            <person name="Amoako-Attah I."/>
            <person name="Meinhardt L.W."/>
            <person name="Bailey B.A."/>
            <person name="Cohen S.P."/>
        </authorList>
    </citation>
    <scope>NUCLEOTIDE SEQUENCE [LARGE SCALE GENOMIC DNA]</scope>
    <source>
        <strain evidence="3 4">GH-19</strain>
    </source>
</reference>
<keyword evidence="4" id="KW-1185">Reference proteome</keyword>
<feature type="domain" description="Cytosolic endo-beta-N-acetylglucosaminidase TIM barrel" evidence="2">
    <location>
        <begin position="78"/>
        <end position="428"/>
    </location>
</feature>
<protein>
    <recommendedName>
        <fullName evidence="2">Cytosolic endo-beta-N-acetylglucosaminidase TIM barrel domain-containing protein</fullName>
    </recommendedName>
</protein>
<evidence type="ECO:0000313" key="3">
    <source>
        <dbReference type="EMBL" id="KAK7459581.1"/>
    </source>
</evidence>
<name>A0ABR1JGI5_9AGAR</name>
<evidence type="ECO:0000256" key="1">
    <source>
        <dbReference type="SAM" id="MobiDB-lite"/>
    </source>
</evidence>
<dbReference type="Proteomes" id="UP001498398">
    <property type="component" value="Unassembled WGS sequence"/>
</dbReference>
<evidence type="ECO:0000259" key="2">
    <source>
        <dbReference type="Pfam" id="PF03644"/>
    </source>
</evidence>
<dbReference type="Gene3D" id="3.20.20.80">
    <property type="entry name" value="Glycosidases"/>
    <property type="match status" value="1"/>
</dbReference>
<accession>A0ABR1JGI5</accession>
<dbReference type="InterPro" id="IPR005201">
    <property type="entry name" value="TIM_ENGase"/>
</dbReference>
<sequence>MPIRYAQPRSYTPPDQAYFKSLQELDGWAQEDSRHHQFDDVLPYYPRSRGTDQDNEARGKLLVCHDYKGGYTESPFALSYTFNYWSSCDTFVYFSHHRVTIPPPGWTTAAHRQGVKMLGTLIFEGGAEPDCLRLLVGRLPAAQTGPASTSTSTSHISLPLSPYYPRLLSDLAKQRGFDGYLLNFECPLQGGIEQTRALAAWIKMLRDELREKVGPWTEVVWYDSVIFTGQLRWQDRLNSLNLPFFLESSSIFTNYTWPPTYPILTAQYLLSLDSALLSEHGKNQKSLQDIYMGVDIWNRGSHGSGSFGSYRALQHISPSSLGLSVAVFGQAWTWESEQDKDDWTWEGWWDFERLLWAGATSRLSEDSATSSTDKEKQERIPIPEMKEPCECTDTPYEPLSSFFPRYTPPNLDKVAFHTTFNPGVGRAWWVCGEKVFDTQTSATFKFLGWTDVHKQTSMGNLLWPTPKLALVDERSYGSKHSVELSASGQVVMDDAWNGGSCVKVSMIIAHDWEEPKWIGKGKYRDDDDGDDSDGDNEDEDYDEDVTITLDYLLVPIQSLSVSLSTLEAKSGAGAARREDDKWYEAVLVYKVESEDLKGEGDDDGKNWMLKVKKEFALAIQPLEGDKDKYLGKEPSFRIERLSSPTNKQDLGRGWTRHHVQFCVRASKPDGNPAKEAAAKTEIEEIEETQISLDLFISLVSYGPPKVIKVPVLLGQVDVYPIPTPPSTNPPSAPASTSASPTPASAPGTTPETKPDLKILWADFKRSSKSTSSSTSGLTGLLTWSTALSLPLSTTRAEQITSAEDPVPVWEPFSSSLFSLTGSVWTTELMYANIYVETPDSNGVFRGPVPVLGVEGGGGTLIWIGTSSCGARYDARGRKDEFEINEGVLEGVLNSSGANGRPKKVQFYIQGITDRGEVLDWERCVWVEVDM</sequence>
<feature type="region of interest" description="Disordered" evidence="1">
    <location>
        <begin position="519"/>
        <end position="540"/>
    </location>
</feature>
<feature type="region of interest" description="Disordered" evidence="1">
    <location>
        <begin position="724"/>
        <end position="753"/>
    </location>
</feature>
<feature type="compositionally biased region" description="Low complexity" evidence="1">
    <location>
        <begin position="733"/>
        <end position="750"/>
    </location>
</feature>
<gene>
    <name evidence="3" type="ORF">VKT23_009563</name>
</gene>
<organism evidence="3 4">
    <name type="scientific">Marasmiellus scandens</name>
    <dbReference type="NCBI Taxonomy" id="2682957"/>
    <lineage>
        <taxon>Eukaryota</taxon>
        <taxon>Fungi</taxon>
        <taxon>Dikarya</taxon>
        <taxon>Basidiomycota</taxon>
        <taxon>Agaricomycotina</taxon>
        <taxon>Agaricomycetes</taxon>
        <taxon>Agaricomycetidae</taxon>
        <taxon>Agaricales</taxon>
        <taxon>Marasmiineae</taxon>
        <taxon>Omphalotaceae</taxon>
        <taxon>Marasmiellus</taxon>
    </lineage>
</organism>
<dbReference type="InterPro" id="IPR032979">
    <property type="entry name" value="ENGase"/>
</dbReference>
<dbReference type="Pfam" id="PF03644">
    <property type="entry name" value="Glyco_hydro_85"/>
    <property type="match status" value="1"/>
</dbReference>
<feature type="compositionally biased region" description="Acidic residues" evidence="1">
    <location>
        <begin position="526"/>
        <end position="540"/>
    </location>
</feature>
<dbReference type="EMBL" id="JBANRG010000016">
    <property type="protein sequence ID" value="KAK7459581.1"/>
    <property type="molecule type" value="Genomic_DNA"/>
</dbReference>
<dbReference type="PANTHER" id="PTHR13246">
    <property type="entry name" value="ENDO BETA N-ACETYLGLUCOSAMINIDASE"/>
    <property type="match status" value="1"/>
</dbReference>
<proteinExistence type="predicted"/>